<organism evidence="2 3">
    <name type="scientific">Arachnia rubra</name>
    <dbReference type="NCBI Taxonomy" id="1547448"/>
    <lineage>
        <taxon>Bacteria</taxon>
        <taxon>Bacillati</taxon>
        <taxon>Actinomycetota</taxon>
        <taxon>Actinomycetes</taxon>
        <taxon>Propionibacteriales</taxon>
        <taxon>Propionibacteriaceae</taxon>
        <taxon>Arachnia</taxon>
    </lineage>
</organism>
<dbReference type="PANTHER" id="PTHR15160:SF1">
    <property type="entry name" value="VON HIPPEL-LINDAU DISEASE TUMOR SUPPRESSOR"/>
    <property type="match status" value="1"/>
</dbReference>
<dbReference type="Proteomes" id="UP000678513">
    <property type="component" value="Chromosome"/>
</dbReference>
<dbReference type="RefSeq" id="WP_212320866.1">
    <property type="nucleotide sequence ID" value="NZ_AP024463.1"/>
</dbReference>
<feature type="domain" description="BFN" evidence="1">
    <location>
        <begin position="1"/>
        <end position="127"/>
    </location>
</feature>
<evidence type="ECO:0000259" key="1">
    <source>
        <dbReference type="PROSITE" id="PS51658"/>
    </source>
</evidence>
<proteinExistence type="predicted"/>
<accession>A0ABX7Y1E1</accession>
<evidence type="ECO:0000313" key="3">
    <source>
        <dbReference type="Proteomes" id="UP000678513"/>
    </source>
</evidence>
<dbReference type="Gene3D" id="3.10.690.10">
    <property type="entry name" value="Bifunctional nuclease domain"/>
    <property type="match status" value="1"/>
</dbReference>
<dbReference type="InterPro" id="IPR003729">
    <property type="entry name" value="Bi_nuclease_dom"/>
</dbReference>
<sequence>MVELWVVGVQVGDEGPVLLLRESDGDRMLPIWISAVDAAAIAVALDEDQFARPLTQDLLAEVLTKLAGDSQPRLTIKSMEDGVFLAEIAVSDVAFDARPSDVVAVAVRRGWKVHCPAELLDEAGISAEVAQADEVERFREFLDQVHPEDF</sequence>
<dbReference type="PANTHER" id="PTHR15160">
    <property type="entry name" value="VON HIPPEL-LINDAU PROTEIN"/>
    <property type="match status" value="1"/>
</dbReference>
<dbReference type="PROSITE" id="PS51658">
    <property type="entry name" value="BFN"/>
    <property type="match status" value="1"/>
</dbReference>
<reference evidence="2 3" key="1">
    <citation type="submission" date="2021-03" db="EMBL/GenBank/DDBJ databases">
        <title>Human Oral Microbial Genomes.</title>
        <authorList>
            <person name="Johnston C.D."/>
            <person name="Chen T."/>
            <person name="Dewhirst F.E."/>
        </authorList>
    </citation>
    <scope>NUCLEOTIDE SEQUENCE [LARGE SCALE GENOMIC DNA]</scope>
    <source>
        <strain evidence="2 3">DSMZ 100122</strain>
    </source>
</reference>
<evidence type="ECO:0000313" key="2">
    <source>
        <dbReference type="EMBL" id="QUC06856.1"/>
    </source>
</evidence>
<dbReference type="EMBL" id="CP072384">
    <property type="protein sequence ID" value="QUC06856.1"/>
    <property type="molecule type" value="Genomic_DNA"/>
</dbReference>
<keyword evidence="3" id="KW-1185">Reference proteome</keyword>
<name>A0ABX7Y1E1_9ACTN</name>
<dbReference type="Pfam" id="PF02577">
    <property type="entry name" value="BFN_dom"/>
    <property type="match status" value="1"/>
</dbReference>
<protein>
    <submittedName>
        <fullName evidence="2">Bifunctional nuclease family protein</fullName>
    </submittedName>
</protein>
<dbReference type="InterPro" id="IPR036104">
    <property type="entry name" value="BFN_sf"/>
</dbReference>
<gene>
    <name evidence="2" type="ORF">J5A65_07615</name>
</gene>
<dbReference type="SUPFAM" id="SSF103256">
    <property type="entry name" value="Hypothetical protein TM0160"/>
    <property type="match status" value="1"/>
</dbReference>